<dbReference type="GO" id="GO:0007264">
    <property type="term" value="P:small GTPase-mediated signal transduction"/>
    <property type="evidence" value="ECO:0007669"/>
    <property type="project" value="InterPro"/>
</dbReference>
<keyword evidence="1" id="KW-0547">Nucleotide-binding</keyword>
<name>A0AAV4TJH6_9ARAC</name>
<dbReference type="SMART" id="SM00174">
    <property type="entry name" value="RHO"/>
    <property type="match status" value="1"/>
</dbReference>
<dbReference type="InterPro" id="IPR027417">
    <property type="entry name" value="P-loop_NTPase"/>
</dbReference>
<dbReference type="Proteomes" id="UP001054837">
    <property type="component" value="Unassembled WGS sequence"/>
</dbReference>
<protein>
    <submittedName>
        <fullName evidence="3">Uncharacterized protein</fullName>
    </submittedName>
</protein>
<keyword evidence="2" id="KW-0342">GTP-binding</keyword>
<dbReference type="GO" id="GO:0035099">
    <property type="term" value="P:hemocyte migration"/>
    <property type="evidence" value="ECO:0007669"/>
    <property type="project" value="UniProtKB-ARBA"/>
</dbReference>
<organism evidence="3 4">
    <name type="scientific">Caerostris darwini</name>
    <dbReference type="NCBI Taxonomy" id="1538125"/>
    <lineage>
        <taxon>Eukaryota</taxon>
        <taxon>Metazoa</taxon>
        <taxon>Ecdysozoa</taxon>
        <taxon>Arthropoda</taxon>
        <taxon>Chelicerata</taxon>
        <taxon>Arachnida</taxon>
        <taxon>Araneae</taxon>
        <taxon>Araneomorphae</taxon>
        <taxon>Entelegynae</taxon>
        <taxon>Araneoidea</taxon>
        <taxon>Araneidae</taxon>
        <taxon>Caerostris</taxon>
    </lineage>
</organism>
<dbReference type="GO" id="GO:0035006">
    <property type="term" value="P:melanization defense response"/>
    <property type="evidence" value="ECO:0007669"/>
    <property type="project" value="UniProtKB-ARBA"/>
</dbReference>
<proteinExistence type="predicted"/>
<dbReference type="InterPro" id="IPR003578">
    <property type="entry name" value="Small_GTPase_Rho"/>
</dbReference>
<dbReference type="EMBL" id="BPLQ01009586">
    <property type="protein sequence ID" value="GIY45077.1"/>
    <property type="molecule type" value="Genomic_DNA"/>
</dbReference>
<dbReference type="Gene3D" id="3.40.50.300">
    <property type="entry name" value="P-loop containing nucleotide triphosphate hydrolases"/>
    <property type="match status" value="1"/>
</dbReference>
<accession>A0AAV4TJH6</accession>
<dbReference type="AlphaFoldDB" id="A0AAV4TJH6"/>
<evidence type="ECO:0000256" key="1">
    <source>
        <dbReference type="ARBA" id="ARBA00022741"/>
    </source>
</evidence>
<evidence type="ECO:0000313" key="3">
    <source>
        <dbReference type="EMBL" id="GIY45077.1"/>
    </source>
</evidence>
<dbReference type="InterPro" id="IPR001806">
    <property type="entry name" value="Small_GTPase"/>
</dbReference>
<dbReference type="PANTHER" id="PTHR24072">
    <property type="entry name" value="RHO FAMILY GTPASE"/>
    <property type="match status" value="1"/>
</dbReference>
<dbReference type="GO" id="GO:0005525">
    <property type="term" value="F:GTP binding"/>
    <property type="evidence" value="ECO:0007669"/>
    <property type="project" value="UniProtKB-KW"/>
</dbReference>
<reference evidence="3 4" key="1">
    <citation type="submission" date="2021-06" db="EMBL/GenBank/DDBJ databases">
        <title>Caerostris darwini draft genome.</title>
        <authorList>
            <person name="Kono N."/>
            <person name="Arakawa K."/>
        </authorList>
    </citation>
    <scope>NUCLEOTIDE SEQUENCE [LARGE SCALE GENOMIC DNA]</scope>
</reference>
<keyword evidence="4" id="KW-1185">Reference proteome</keyword>
<sequence>MVIQDNSWDAALDEISIQTKVLVVGDPECGRSSFINSFYEHGGNRYELDREYEYSFGTVYQCYANRSRTSERVSVYDVKSAYLARVPPSTLREIHSFIFCYSIADPLSFQSIESKWFPLLEEYVSRVSGVMVGTHKDLRDDDDVRKRLEDEGLKPVSSMDGFALKKNLGFDLFKEFSNKDGEDNKDFLRTVACLSSYYNIQM</sequence>
<dbReference type="Pfam" id="PF00071">
    <property type="entry name" value="Ras"/>
    <property type="match status" value="1"/>
</dbReference>
<evidence type="ECO:0000313" key="4">
    <source>
        <dbReference type="Proteomes" id="UP001054837"/>
    </source>
</evidence>
<comment type="caution">
    <text evidence="3">The sequence shown here is derived from an EMBL/GenBank/DDBJ whole genome shotgun (WGS) entry which is preliminary data.</text>
</comment>
<dbReference type="GO" id="GO:0001667">
    <property type="term" value="P:ameboidal-type cell migration"/>
    <property type="evidence" value="ECO:0007669"/>
    <property type="project" value="UniProtKB-ARBA"/>
</dbReference>
<dbReference type="GO" id="GO:0003924">
    <property type="term" value="F:GTPase activity"/>
    <property type="evidence" value="ECO:0007669"/>
    <property type="project" value="InterPro"/>
</dbReference>
<evidence type="ECO:0000256" key="2">
    <source>
        <dbReference type="ARBA" id="ARBA00023134"/>
    </source>
</evidence>
<dbReference type="GO" id="GO:0022412">
    <property type="term" value="P:cellular process involved in reproduction in multicellular organism"/>
    <property type="evidence" value="ECO:0007669"/>
    <property type="project" value="UniProtKB-ARBA"/>
</dbReference>
<dbReference type="SUPFAM" id="SSF52540">
    <property type="entry name" value="P-loop containing nucleoside triphosphate hydrolases"/>
    <property type="match status" value="1"/>
</dbReference>
<dbReference type="GO" id="GO:0003006">
    <property type="term" value="P:developmental process involved in reproduction"/>
    <property type="evidence" value="ECO:0007669"/>
    <property type="project" value="UniProtKB-ARBA"/>
</dbReference>
<gene>
    <name evidence="3" type="ORF">CDAR_519911</name>
</gene>